<dbReference type="Proteomes" id="UP000193925">
    <property type="component" value="Chromosome AFERRI"/>
</dbReference>
<protein>
    <recommendedName>
        <fullName evidence="5">Lipoprotein</fullName>
    </recommendedName>
</protein>
<feature type="chain" id="PRO_5001588562" description="Lipoprotein" evidence="1">
    <location>
        <begin position="23"/>
        <end position="92"/>
    </location>
</feature>
<evidence type="ECO:0000313" key="3">
    <source>
        <dbReference type="EMBL" id="SMH65018.1"/>
    </source>
</evidence>
<organism evidence="2">
    <name type="scientific">Acidithiobacillus ferrivorans</name>
    <dbReference type="NCBI Taxonomy" id="160808"/>
    <lineage>
        <taxon>Bacteria</taxon>
        <taxon>Pseudomonadati</taxon>
        <taxon>Pseudomonadota</taxon>
        <taxon>Acidithiobacillia</taxon>
        <taxon>Acidithiobacillales</taxon>
        <taxon>Acidithiobacillaceae</taxon>
        <taxon>Acidithiobacillus</taxon>
    </lineage>
</organism>
<dbReference type="AlphaFoldDB" id="A0A060V0Q5"/>
<evidence type="ECO:0008006" key="5">
    <source>
        <dbReference type="Google" id="ProtNLM"/>
    </source>
</evidence>
<sequence length="92" mass="10062">MRRRYLMLVVLMMATMTLSGCAEKDAGRVLAVGKTYTAALSMAMLKFKVLSYQGSGWYSVQLIGQHMSPFSTATPALINSRNLSILQQPSGN</sequence>
<dbReference type="EMBL" id="CCCS020000001">
    <property type="protein sequence ID" value="CDQ12438.1"/>
    <property type="molecule type" value="Genomic_DNA"/>
</dbReference>
<proteinExistence type="predicted"/>
<name>A0A060V0Q5_9PROT</name>
<evidence type="ECO:0000313" key="4">
    <source>
        <dbReference type="Proteomes" id="UP000193925"/>
    </source>
</evidence>
<keyword evidence="1" id="KW-0732">Signal</keyword>
<gene>
    <name evidence="2" type="ORF">AFERRI_10261</name>
    <name evidence="3" type="ORF">AFERRI_11053</name>
</gene>
<evidence type="ECO:0000256" key="1">
    <source>
        <dbReference type="SAM" id="SignalP"/>
    </source>
</evidence>
<reference evidence="2" key="1">
    <citation type="submission" date="2014-03" db="EMBL/GenBank/DDBJ databases">
        <authorList>
            <person name="Genoscope - CEA"/>
        </authorList>
    </citation>
    <scope>NUCLEOTIDE SEQUENCE [LARGE SCALE GENOMIC DNA]</scope>
    <source>
        <strain evidence="2">CF27</strain>
    </source>
</reference>
<accession>A0A060V0Q5</accession>
<dbReference type="PROSITE" id="PS51257">
    <property type="entry name" value="PROKAR_LIPOPROTEIN"/>
    <property type="match status" value="1"/>
</dbReference>
<reference evidence="2" key="2">
    <citation type="submission" date="2014-07" db="EMBL/GenBank/DDBJ databases">
        <title>Initial genome analysis of the psychrotolerant acidophile Acidithiobacillus ferrivorans CF27: insights into iron and sulfur oxidation pathways and into biofilm formation.</title>
        <authorList>
            <person name="Talla E."/>
            <person name="Hedrich S."/>
            <person name="Mangenot S."/>
            <person name="Ji B."/>
            <person name="Johnson D.B."/>
            <person name="Barbe V."/>
            <person name="Bonnefoy V."/>
        </authorList>
    </citation>
    <scope>NUCLEOTIDE SEQUENCE [LARGE SCALE GENOMIC DNA]</scope>
    <source>
        <strain evidence="2">CF27</strain>
    </source>
</reference>
<dbReference type="EMBL" id="LT841305">
    <property type="protein sequence ID" value="SMH65018.1"/>
    <property type="molecule type" value="Genomic_DNA"/>
</dbReference>
<keyword evidence="4" id="KW-1185">Reference proteome</keyword>
<evidence type="ECO:0000313" key="2">
    <source>
        <dbReference type="EMBL" id="CDQ12438.1"/>
    </source>
</evidence>
<feature type="signal peptide" evidence="1">
    <location>
        <begin position="1"/>
        <end position="22"/>
    </location>
</feature>
<reference evidence="3 4" key="3">
    <citation type="submission" date="2017-03" db="EMBL/GenBank/DDBJ databases">
        <authorList>
            <person name="Regsiter A."/>
            <person name="William W."/>
        </authorList>
    </citation>
    <scope>NUCLEOTIDE SEQUENCE [LARGE SCALE GENOMIC DNA]</scope>
    <source>
        <strain evidence="3">PRJEB5721</strain>
    </source>
</reference>